<evidence type="ECO:0000256" key="5">
    <source>
        <dbReference type="RuleBase" id="RU004508"/>
    </source>
</evidence>
<dbReference type="Gene3D" id="3.40.640.10">
    <property type="entry name" value="Type I PLP-dependent aspartate aminotransferase-like (Major domain)"/>
    <property type="match status" value="1"/>
</dbReference>
<dbReference type="InterPro" id="IPR000653">
    <property type="entry name" value="DegT/StrS_aminotransferase"/>
</dbReference>
<dbReference type="CDD" id="cd00616">
    <property type="entry name" value="AHBA_syn"/>
    <property type="match status" value="1"/>
</dbReference>
<dbReference type="Proteomes" id="UP000475905">
    <property type="component" value="Unassembled WGS sequence"/>
</dbReference>
<organism evidence="6 7">
    <name type="scientific">Bacteroides caccae</name>
    <dbReference type="NCBI Taxonomy" id="47678"/>
    <lineage>
        <taxon>Bacteria</taxon>
        <taxon>Pseudomonadati</taxon>
        <taxon>Bacteroidota</taxon>
        <taxon>Bacteroidia</taxon>
        <taxon>Bacteroidales</taxon>
        <taxon>Bacteroidaceae</taxon>
        <taxon>Bacteroides</taxon>
    </lineage>
</organism>
<dbReference type="Pfam" id="PF01041">
    <property type="entry name" value="DegT_DnrJ_EryC1"/>
    <property type="match status" value="1"/>
</dbReference>
<dbReference type="InterPro" id="IPR015421">
    <property type="entry name" value="PyrdxlP-dep_Trfase_major"/>
</dbReference>
<dbReference type="InterPro" id="IPR015422">
    <property type="entry name" value="PyrdxlP-dep_Trfase_small"/>
</dbReference>
<dbReference type="PANTHER" id="PTHR30244">
    <property type="entry name" value="TRANSAMINASE"/>
    <property type="match status" value="1"/>
</dbReference>
<evidence type="ECO:0000256" key="1">
    <source>
        <dbReference type="ARBA" id="ARBA00022898"/>
    </source>
</evidence>
<sequence length="369" mass="41647">MEKKQITVTSPLLPPLDEFVEYLRDVWNRKWITNNGYYHQELEKALCTYLGIEYISVFTNGTLPLIAALQALRISGEVITTPYSFVATTHSIWWNGIKPVFVDIDPRTGNLNPDCIEAAITPYTTAIMPVHVYGMPCDTKRIQNIADKYGLKVIYDAAHAFGVKVDGESILNAGDISTLSFHATKTYNTIEGGALICHSTHMKQRIDYLKNFGFADETTIVAPGINAKMDEIRAAYGILNLKYIDAAIESRHRVALRYREALYDVEGISFFEDIPGVRHNYSYFPIFVDANKYGMSRDELYFKMKAANILGRRYFYPLISTFSTYRGLPSASSANLPVATRMAQEVICLPIHHELSNDDVNHVISIICK</sequence>
<comment type="caution">
    <text evidence="6">The sequence shown here is derived from an EMBL/GenBank/DDBJ whole genome shotgun (WGS) entry which is preliminary data.</text>
</comment>
<dbReference type="PIRSF" id="PIRSF000390">
    <property type="entry name" value="PLP_StrS"/>
    <property type="match status" value="1"/>
</dbReference>
<evidence type="ECO:0000313" key="7">
    <source>
        <dbReference type="Proteomes" id="UP000475905"/>
    </source>
</evidence>
<dbReference type="InterPro" id="IPR015424">
    <property type="entry name" value="PyrdxlP-dep_Trfase"/>
</dbReference>
<evidence type="ECO:0000313" key="6">
    <source>
        <dbReference type="EMBL" id="KAA5465850.1"/>
    </source>
</evidence>
<reference evidence="6 7" key="1">
    <citation type="journal article" date="2019" name="Nat. Med.">
        <title>A library of human gut bacterial isolates paired with longitudinal multiomics data enables mechanistic microbiome research.</title>
        <authorList>
            <person name="Poyet M."/>
            <person name="Groussin M."/>
            <person name="Gibbons S.M."/>
            <person name="Avila-Pacheco J."/>
            <person name="Jiang X."/>
            <person name="Kearney S.M."/>
            <person name="Perrotta A.R."/>
            <person name="Berdy B."/>
            <person name="Zhao S."/>
            <person name="Lieberman T.D."/>
            <person name="Swanson P.K."/>
            <person name="Smith M."/>
            <person name="Roesemann S."/>
            <person name="Alexander J.E."/>
            <person name="Rich S.A."/>
            <person name="Livny J."/>
            <person name="Vlamakis H."/>
            <person name="Clish C."/>
            <person name="Bullock K."/>
            <person name="Deik A."/>
            <person name="Scott J."/>
            <person name="Pierce K.A."/>
            <person name="Xavier R.J."/>
            <person name="Alm E.J."/>
        </authorList>
    </citation>
    <scope>NUCLEOTIDE SEQUENCE [LARGE SCALE GENOMIC DNA]</scope>
    <source>
        <strain evidence="6 7">BIOML-A31</strain>
    </source>
</reference>
<dbReference type="GO" id="GO:0008483">
    <property type="term" value="F:transaminase activity"/>
    <property type="evidence" value="ECO:0007669"/>
    <property type="project" value="UniProtKB-KW"/>
</dbReference>
<dbReference type="KEGG" id="bcac:CGC64_04470"/>
<keyword evidence="6" id="KW-0032">Aminotransferase</keyword>
<name>A0A6L3KY16_9BACE</name>
<comment type="similarity">
    <text evidence="2 5">Belongs to the DegT/DnrJ/EryC1 family.</text>
</comment>
<feature type="active site" description="Proton acceptor" evidence="3">
    <location>
        <position position="185"/>
    </location>
</feature>
<feature type="modified residue" description="N6-(pyridoxal phosphate)lysine" evidence="4">
    <location>
        <position position="185"/>
    </location>
</feature>
<dbReference type="GO" id="GO:0000271">
    <property type="term" value="P:polysaccharide biosynthetic process"/>
    <property type="evidence" value="ECO:0007669"/>
    <property type="project" value="TreeGrafter"/>
</dbReference>
<evidence type="ECO:0000256" key="3">
    <source>
        <dbReference type="PIRSR" id="PIRSR000390-1"/>
    </source>
</evidence>
<dbReference type="SUPFAM" id="SSF53383">
    <property type="entry name" value="PLP-dependent transferases"/>
    <property type="match status" value="1"/>
</dbReference>
<accession>A0A6L3KY16</accession>
<dbReference type="FunFam" id="3.40.640.10:FF:000176">
    <property type="entry name" value="Nucleotide sugar transaminase"/>
    <property type="match status" value="1"/>
</dbReference>
<dbReference type="GO" id="GO:0030170">
    <property type="term" value="F:pyridoxal phosphate binding"/>
    <property type="evidence" value="ECO:0007669"/>
    <property type="project" value="TreeGrafter"/>
</dbReference>
<dbReference type="Gene3D" id="3.90.1150.10">
    <property type="entry name" value="Aspartate Aminotransferase, domain 1"/>
    <property type="match status" value="1"/>
</dbReference>
<evidence type="ECO:0000256" key="2">
    <source>
        <dbReference type="ARBA" id="ARBA00037999"/>
    </source>
</evidence>
<dbReference type="AlphaFoldDB" id="A0A6L3KY16"/>
<evidence type="ECO:0000256" key="4">
    <source>
        <dbReference type="PIRSR" id="PIRSR000390-2"/>
    </source>
</evidence>
<dbReference type="PANTHER" id="PTHR30244:SF9">
    <property type="entry name" value="PROTEIN RV3402C"/>
    <property type="match status" value="1"/>
</dbReference>
<keyword evidence="1 4" id="KW-0663">Pyridoxal phosphate</keyword>
<gene>
    <name evidence="6" type="ORF">F2Y36_02375</name>
</gene>
<dbReference type="EMBL" id="VVYP01000002">
    <property type="protein sequence ID" value="KAA5465850.1"/>
    <property type="molecule type" value="Genomic_DNA"/>
</dbReference>
<keyword evidence="6" id="KW-0808">Transferase</keyword>
<proteinExistence type="inferred from homology"/>
<dbReference type="RefSeq" id="WP_005677017.1">
    <property type="nucleotide sequence ID" value="NZ_CAXSJX010000023.1"/>
</dbReference>
<protein>
    <submittedName>
        <fullName evidence="6">DegT/DnrJ/EryC1/StrS family aminotransferase</fullName>
    </submittedName>
</protein>